<protein>
    <recommendedName>
        <fullName evidence="4">Surfeit locus protein 2</fullName>
    </recommendedName>
</protein>
<dbReference type="OrthoDB" id="127285at2759"/>
<comment type="caution">
    <text evidence="2">The sequence shown here is derived from an EMBL/GenBank/DDBJ whole genome shotgun (WGS) entry which is preliminary data.</text>
</comment>
<keyword evidence="3" id="KW-1185">Reference proteome</keyword>
<dbReference type="PANTHER" id="PTHR47854:SF1">
    <property type="entry name" value="SURFEIT LOCUS PROTEIN 2 (SURF2)"/>
    <property type="match status" value="1"/>
</dbReference>
<organism evidence="2 3">
    <name type="scientific">Ceratopteris richardii</name>
    <name type="common">Triangle waterfern</name>
    <dbReference type="NCBI Taxonomy" id="49495"/>
    <lineage>
        <taxon>Eukaryota</taxon>
        <taxon>Viridiplantae</taxon>
        <taxon>Streptophyta</taxon>
        <taxon>Embryophyta</taxon>
        <taxon>Tracheophyta</taxon>
        <taxon>Polypodiopsida</taxon>
        <taxon>Polypodiidae</taxon>
        <taxon>Polypodiales</taxon>
        <taxon>Pteridineae</taxon>
        <taxon>Pteridaceae</taxon>
        <taxon>Parkerioideae</taxon>
        <taxon>Ceratopteris</taxon>
    </lineage>
</organism>
<feature type="compositionally biased region" description="Acidic residues" evidence="1">
    <location>
        <begin position="170"/>
        <end position="179"/>
    </location>
</feature>
<dbReference type="InterPro" id="IPR008833">
    <property type="entry name" value="Surf2"/>
</dbReference>
<evidence type="ECO:0000313" key="3">
    <source>
        <dbReference type="Proteomes" id="UP000825935"/>
    </source>
</evidence>
<gene>
    <name evidence="2" type="ORF">KP509_05G009800</name>
</gene>
<feature type="compositionally biased region" description="Basic residues" evidence="1">
    <location>
        <begin position="209"/>
        <end position="221"/>
    </location>
</feature>
<dbReference type="Pfam" id="PF05477">
    <property type="entry name" value="SURF2"/>
    <property type="match status" value="1"/>
</dbReference>
<reference evidence="2" key="1">
    <citation type="submission" date="2021-08" db="EMBL/GenBank/DDBJ databases">
        <title>WGS assembly of Ceratopteris richardii.</title>
        <authorList>
            <person name="Marchant D.B."/>
            <person name="Chen G."/>
            <person name="Jenkins J."/>
            <person name="Shu S."/>
            <person name="Leebens-Mack J."/>
            <person name="Grimwood J."/>
            <person name="Schmutz J."/>
            <person name="Soltis P."/>
            <person name="Soltis D."/>
            <person name="Chen Z.-H."/>
        </authorList>
    </citation>
    <scope>NUCLEOTIDE SEQUENCE</scope>
    <source>
        <strain evidence="2">Whitten #5841</strain>
        <tissue evidence="2">Leaf</tissue>
    </source>
</reference>
<sequence length="221" mass="24924">MDCQSAPNLLGDVHFEDLLGKPGRVRCIETGHELLVTEKEAYSQSKKCRRILFDLCLAQRKPPLNVFEQNPTFKDKVICKLTGDLLNKSEDAIWRHMNGKKFLRKLAEKEEKRSHVRKSDESMDAEQIGDKDLSVVNQTEADHTSHIIDEDVESMEIEDPDFWVPPSIEQDSDCSEGTDEMSGKGPMSGKCTASGGLKRKLDKGQKARGVTRKKLRSHPVC</sequence>
<dbReference type="EMBL" id="CM035410">
    <property type="protein sequence ID" value="KAH7436241.1"/>
    <property type="molecule type" value="Genomic_DNA"/>
</dbReference>
<accession>A0A8T2UJ94</accession>
<evidence type="ECO:0000313" key="2">
    <source>
        <dbReference type="EMBL" id="KAH7436241.1"/>
    </source>
</evidence>
<name>A0A8T2UJ94_CERRI</name>
<feature type="region of interest" description="Disordered" evidence="1">
    <location>
        <begin position="168"/>
        <end position="221"/>
    </location>
</feature>
<evidence type="ECO:0000256" key="1">
    <source>
        <dbReference type="SAM" id="MobiDB-lite"/>
    </source>
</evidence>
<evidence type="ECO:0008006" key="4">
    <source>
        <dbReference type="Google" id="ProtNLM"/>
    </source>
</evidence>
<dbReference type="Proteomes" id="UP000825935">
    <property type="component" value="Chromosome 5"/>
</dbReference>
<dbReference type="AlphaFoldDB" id="A0A8T2UJ94"/>
<dbReference type="PANTHER" id="PTHR47854">
    <property type="entry name" value="SURFEIT LOCUS PROTEIN 2 (SURF2)"/>
    <property type="match status" value="1"/>
</dbReference>
<proteinExistence type="predicted"/>